<evidence type="ECO:0000256" key="2">
    <source>
        <dbReference type="ARBA" id="ARBA00022908"/>
    </source>
</evidence>
<dbReference type="SUPFAM" id="SSF56349">
    <property type="entry name" value="DNA breaking-rejoining enzymes"/>
    <property type="match status" value="1"/>
</dbReference>
<dbReference type="PROSITE" id="PS51898">
    <property type="entry name" value="TYR_RECOMBINASE"/>
    <property type="match status" value="1"/>
</dbReference>
<dbReference type="Pfam" id="PF13495">
    <property type="entry name" value="Phage_int_SAM_4"/>
    <property type="match status" value="1"/>
</dbReference>
<dbReference type="InterPro" id="IPR004107">
    <property type="entry name" value="Integrase_SAM-like_N"/>
</dbReference>
<evidence type="ECO:0000313" key="8">
    <source>
        <dbReference type="EMBL" id="MDT0678039.1"/>
    </source>
</evidence>
<dbReference type="InterPro" id="IPR044068">
    <property type="entry name" value="CB"/>
</dbReference>
<dbReference type="InterPro" id="IPR010998">
    <property type="entry name" value="Integrase_recombinase_N"/>
</dbReference>
<dbReference type="InterPro" id="IPR013762">
    <property type="entry name" value="Integrase-like_cat_sf"/>
</dbReference>
<dbReference type="PANTHER" id="PTHR30349:SF64">
    <property type="entry name" value="PROPHAGE INTEGRASE INTD-RELATED"/>
    <property type="match status" value="1"/>
</dbReference>
<evidence type="ECO:0000256" key="4">
    <source>
        <dbReference type="ARBA" id="ARBA00023172"/>
    </source>
</evidence>
<accession>A0ABU3D945</accession>
<dbReference type="Proteomes" id="UP001262582">
    <property type="component" value="Unassembled WGS sequence"/>
</dbReference>
<feature type="domain" description="Core-binding (CB)" evidence="7">
    <location>
        <begin position="91"/>
        <end position="170"/>
    </location>
</feature>
<dbReference type="InterPro" id="IPR011010">
    <property type="entry name" value="DNA_brk_join_enz"/>
</dbReference>
<dbReference type="PROSITE" id="PS51900">
    <property type="entry name" value="CB"/>
    <property type="match status" value="1"/>
</dbReference>
<comment type="similarity">
    <text evidence="1">Belongs to the 'phage' integrase family.</text>
</comment>
<keyword evidence="4" id="KW-0233">DNA recombination</keyword>
<sequence length="386" mass="45005">MKIIKLFPLEHRSALQIGVSFIYDLEMKNHLMALPGIKWSSTKKVFYFPYSEDAITILRKHLRGTGWYVDFSAIDENEFNKRTLKHPNLKAEHQAILEKFDSYLRGKRYSESTVKTYYSFLLKFLKFHNAPLAQLNNRNIEMFMEQVIARKNYSISTHRQCVSAFKHFVELFGFTEICLEKISRPKKSRILPRVLSQKEVINLLIATRNLKHRMVLAIIYSSGLRIGELLKLRLHDIDIDRRQIFISQAKGRKDRYVGMAETFIPILLNYLKTYQPVQRLVEGKAGEPYSASSVRFFLKESCRRAGIVKRVTPHTLRHSYATHMLEHGVGLRHIQELLGHSKPETTMIYTHVTQQDLLQITSPLDTAVSQLLKSGKEEENLRLSRK</sequence>
<dbReference type="Gene3D" id="1.10.443.10">
    <property type="entry name" value="Intergrase catalytic core"/>
    <property type="match status" value="1"/>
</dbReference>
<evidence type="ECO:0000259" key="7">
    <source>
        <dbReference type="PROSITE" id="PS51900"/>
    </source>
</evidence>
<dbReference type="PANTHER" id="PTHR30349">
    <property type="entry name" value="PHAGE INTEGRASE-RELATED"/>
    <property type="match status" value="1"/>
</dbReference>
<reference evidence="8 9" key="1">
    <citation type="submission" date="2023-09" db="EMBL/GenBank/DDBJ databases">
        <authorList>
            <person name="Rey-Velasco X."/>
        </authorList>
    </citation>
    <scope>NUCLEOTIDE SEQUENCE [LARGE SCALE GENOMIC DNA]</scope>
    <source>
        <strain evidence="8 9">F117</strain>
    </source>
</reference>
<proteinExistence type="inferred from homology"/>
<dbReference type="Pfam" id="PF00589">
    <property type="entry name" value="Phage_integrase"/>
    <property type="match status" value="1"/>
</dbReference>
<protein>
    <submittedName>
        <fullName evidence="8">Tyrosine-type recombinase/integrase</fullName>
    </submittedName>
</protein>
<evidence type="ECO:0000313" key="9">
    <source>
        <dbReference type="Proteomes" id="UP001262582"/>
    </source>
</evidence>
<dbReference type="Gene3D" id="1.10.150.130">
    <property type="match status" value="1"/>
</dbReference>
<gene>
    <name evidence="8" type="ORF">RM539_15765</name>
</gene>
<organism evidence="8 9">
    <name type="scientific">Autumnicola musiva</name>
    <dbReference type="NCBI Taxonomy" id="3075589"/>
    <lineage>
        <taxon>Bacteria</taxon>
        <taxon>Pseudomonadati</taxon>
        <taxon>Bacteroidota</taxon>
        <taxon>Flavobacteriia</taxon>
        <taxon>Flavobacteriales</taxon>
        <taxon>Flavobacteriaceae</taxon>
        <taxon>Autumnicola</taxon>
    </lineage>
</organism>
<dbReference type="NCBIfam" id="NF040815">
    <property type="entry name" value="recomb_XerA_Arch"/>
    <property type="match status" value="1"/>
</dbReference>
<dbReference type="InterPro" id="IPR002104">
    <property type="entry name" value="Integrase_catalytic"/>
</dbReference>
<feature type="domain" description="Tyr recombinase" evidence="6">
    <location>
        <begin position="190"/>
        <end position="362"/>
    </location>
</feature>
<comment type="caution">
    <text evidence="8">The sequence shown here is derived from an EMBL/GenBank/DDBJ whole genome shotgun (WGS) entry which is preliminary data.</text>
</comment>
<keyword evidence="9" id="KW-1185">Reference proteome</keyword>
<dbReference type="EMBL" id="JAVRHK010000015">
    <property type="protein sequence ID" value="MDT0678039.1"/>
    <property type="molecule type" value="Genomic_DNA"/>
</dbReference>
<evidence type="ECO:0000259" key="6">
    <source>
        <dbReference type="PROSITE" id="PS51898"/>
    </source>
</evidence>
<dbReference type="RefSeq" id="WP_311504377.1">
    <property type="nucleotide sequence ID" value="NZ_JAVRHK010000015.1"/>
</dbReference>
<keyword evidence="2" id="KW-0229">DNA integration</keyword>
<keyword evidence="3 5" id="KW-0238">DNA-binding</keyword>
<evidence type="ECO:0000256" key="3">
    <source>
        <dbReference type="ARBA" id="ARBA00023125"/>
    </source>
</evidence>
<evidence type="ECO:0000256" key="5">
    <source>
        <dbReference type="PROSITE-ProRule" id="PRU01248"/>
    </source>
</evidence>
<evidence type="ECO:0000256" key="1">
    <source>
        <dbReference type="ARBA" id="ARBA00008857"/>
    </source>
</evidence>
<name>A0ABU3D945_9FLAO</name>
<dbReference type="InterPro" id="IPR050090">
    <property type="entry name" value="Tyrosine_recombinase_XerCD"/>
</dbReference>